<dbReference type="AlphaFoldDB" id="A0A8H3FC16"/>
<feature type="signal peptide" evidence="1">
    <location>
        <begin position="1"/>
        <end position="16"/>
    </location>
</feature>
<accession>A0A8H3FC16</accession>
<keyword evidence="3" id="KW-1185">Reference proteome</keyword>
<evidence type="ECO:0000256" key="1">
    <source>
        <dbReference type="SAM" id="SignalP"/>
    </source>
</evidence>
<keyword evidence="1" id="KW-0732">Signal</keyword>
<organism evidence="2 3">
    <name type="scientific">Gomphillus americanus</name>
    <dbReference type="NCBI Taxonomy" id="1940652"/>
    <lineage>
        <taxon>Eukaryota</taxon>
        <taxon>Fungi</taxon>
        <taxon>Dikarya</taxon>
        <taxon>Ascomycota</taxon>
        <taxon>Pezizomycotina</taxon>
        <taxon>Lecanoromycetes</taxon>
        <taxon>OSLEUM clade</taxon>
        <taxon>Ostropomycetidae</taxon>
        <taxon>Ostropales</taxon>
        <taxon>Graphidaceae</taxon>
        <taxon>Gomphilloideae</taxon>
        <taxon>Gomphillus</taxon>
    </lineage>
</organism>
<comment type="caution">
    <text evidence="2">The sequence shown here is derived from an EMBL/GenBank/DDBJ whole genome shotgun (WGS) entry which is preliminary data.</text>
</comment>
<dbReference type="Proteomes" id="UP000664169">
    <property type="component" value="Unassembled WGS sequence"/>
</dbReference>
<protein>
    <submittedName>
        <fullName evidence="2">Uncharacterized protein</fullName>
    </submittedName>
</protein>
<reference evidence="2" key="1">
    <citation type="submission" date="2021-03" db="EMBL/GenBank/DDBJ databases">
        <authorList>
            <person name="Tagirdzhanova G."/>
        </authorList>
    </citation>
    <scope>NUCLEOTIDE SEQUENCE</scope>
</reference>
<evidence type="ECO:0000313" key="2">
    <source>
        <dbReference type="EMBL" id="CAF9920820.1"/>
    </source>
</evidence>
<dbReference type="EMBL" id="CAJPDQ010000016">
    <property type="protein sequence ID" value="CAF9920820.1"/>
    <property type="molecule type" value="Genomic_DNA"/>
</dbReference>
<dbReference type="OrthoDB" id="5006988at2759"/>
<gene>
    <name evidence="2" type="ORF">GOMPHAMPRED_002145</name>
</gene>
<name>A0A8H3FC16_9LECA</name>
<sequence>MRFQLLFLFATVSVAAVIPKAPATESVSVAPVTTAPIQAAPIKTRKPGFTIPAHHTDGIYSTINQSSSGALRPELTKRQDSYPICADADQVAPLDANDINTAAGMLGAQCDAPGAEVEEEKSFYSISGSVVFYFCNFDDSSEHQCSSGYVNSVSSSTRGFCGPKGGLGGWTNSADGKSSYGYQLRTDEFCGWGVDTH</sequence>
<evidence type="ECO:0000313" key="3">
    <source>
        <dbReference type="Proteomes" id="UP000664169"/>
    </source>
</evidence>
<feature type="chain" id="PRO_5034427519" evidence="1">
    <location>
        <begin position="17"/>
        <end position="197"/>
    </location>
</feature>
<proteinExistence type="predicted"/>